<evidence type="ECO:0000313" key="2">
    <source>
        <dbReference type="Proteomes" id="UP000276215"/>
    </source>
</evidence>
<accession>A0A3N4J5D8</accession>
<name>A0A3N4J5D8_9PEZI</name>
<sequence>MTPAPSSFTIPHPSPARPRVFPHPRCPCQFPPPQDNNLDTTIGCPSFRSDHGSGHADVYLIGHPPSPAGGEPTLRDLDSKINTLQRDMDIKIHRLDAMLHHRDDQHNEFEAGVNN</sequence>
<dbReference type="AlphaFoldDB" id="A0A3N4J5D8"/>
<protein>
    <submittedName>
        <fullName evidence="1">Uncharacterized protein</fullName>
    </submittedName>
</protein>
<dbReference type="Proteomes" id="UP000276215">
    <property type="component" value="Unassembled WGS sequence"/>
</dbReference>
<dbReference type="EMBL" id="ML120476">
    <property type="protein sequence ID" value="RPA92308.1"/>
    <property type="molecule type" value="Genomic_DNA"/>
</dbReference>
<gene>
    <name evidence="1" type="ORF">L873DRAFT_1817823</name>
</gene>
<organism evidence="1 2">
    <name type="scientific">Choiromyces venosus 120613-1</name>
    <dbReference type="NCBI Taxonomy" id="1336337"/>
    <lineage>
        <taxon>Eukaryota</taxon>
        <taxon>Fungi</taxon>
        <taxon>Dikarya</taxon>
        <taxon>Ascomycota</taxon>
        <taxon>Pezizomycotina</taxon>
        <taxon>Pezizomycetes</taxon>
        <taxon>Pezizales</taxon>
        <taxon>Tuberaceae</taxon>
        <taxon>Choiromyces</taxon>
    </lineage>
</organism>
<proteinExistence type="predicted"/>
<keyword evidence="2" id="KW-1185">Reference proteome</keyword>
<evidence type="ECO:0000313" key="1">
    <source>
        <dbReference type="EMBL" id="RPA92308.1"/>
    </source>
</evidence>
<reference evidence="1 2" key="1">
    <citation type="journal article" date="2018" name="Nat. Ecol. Evol.">
        <title>Pezizomycetes genomes reveal the molecular basis of ectomycorrhizal truffle lifestyle.</title>
        <authorList>
            <person name="Murat C."/>
            <person name="Payen T."/>
            <person name="Noel B."/>
            <person name="Kuo A."/>
            <person name="Morin E."/>
            <person name="Chen J."/>
            <person name="Kohler A."/>
            <person name="Krizsan K."/>
            <person name="Balestrini R."/>
            <person name="Da Silva C."/>
            <person name="Montanini B."/>
            <person name="Hainaut M."/>
            <person name="Levati E."/>
            <person name="Barry K.W."/>
            <person name="Belfiori B."/>
            <person name="Cichocki N."/>
            <person name="Clum A."/>
            <person name="Dockter R.B."/>
            <person name="Fauchery L."/>
            <person name="Guy J."/>
            <person name="Iotti M."/>
            <person name="Le Tacon F."/>
            <person name="Lindquist E.A."/>
            <person name="Lipzen A."/>
            <person name="Malagnac F."/>
            <person name="Mello A."/>
            <person name="Molinier V."/>
            <person name="Miyauchi S."/>
            <person name="Poulain J."/>
            <person name="Riccioni C."/>
            <person name="Rubini A."/>
            <person name="Sitrit Y."/>
            <person name="Splivallo R."/>
            <person name="Traeger S."/>
            <person name="Wang M."/>
            <person name="Zifcakova L."/>
            <person name="Wipf D."/>
            <person name="Zambonelli A."/>
            <person name="Paolocci F."/>
            <person name="Nowrousian M."/>
            <person name="Ottonello S."/>
            <person name="Baldrian P."/>
            <person name="Spatafora J.W."/>
            <person name="Henrissat B."/>
            <person name="Nagy L.G."/>
            <person name="Aury J.M."/>
            <person name="Wincker P."/>
            <person name="Grigoriev I.V."/>
            <person name="Bonfante P."/>
            <person name="Martin F.M."/>
        </authorList>
    </citation>
    <scope>NUCLEOTIDE SEQUENCE [LARGE SCALE GENOMIC DNA]</scope>
    <source>
        <strain evidence="1 2">120613-1</strain>
    </source>
</reference>